<evidence type="ECO:0000256" key="2">
    <source>
        <dbReference type="ARBA" id="ARBA00022692"/>
    </source>
</evidence>
<feature type="transmembrane region" description="Helical" evidence="6">
    <location>
        <begin position="67"/>
        <end position="87"/>
    </location>
</feature>
<dbReference type="InterPro" id="IPR003388">
    <property type="entry name" value="Reticulon"/>
</dbReference>
<dbReference type="OMA" id="SHEPYLE"/>
<keyword evidence="3" id="KW-0256">Endoplasmic reticulum</keyword>
<feature type="transmembrane region" description="Helical" evidence="6">
    <location>
        <begin position="39"/>
        <end position="61"/>
    </location>
</feature>
<evidence type="ECO:0000256" key="3">
    <source>
        <dbReference type="ARBA" id="ARBA00022824"/>
    </source>
</evidence>
<dbReference type="RefSeq" id="XP_004362252.1">
    <property type="nucleotide sequence ID" value="XM_004362195.1"/>
</dbReference>
<dbReference type="PANTHER" id="PTHR20952:SF0">
    <property type="entry name" value="ADP-RIBOSYLATION FACTOR-LIKE PROTEIN 6-INTERACTING PROTEIN 1"/>
    <property type="match status" value="1"/>
</dbReference>
<evidence type="ECO:0000256" key="4">
    <source>
        <dbReference type="ARBA" id="ARBA00022989"/>
    </source>
</evidence>
<sequence length="263" mass="29424">MIHEVGIMMTNLQKRAIARKQLEESLKDYEEPIKYTRALLLWTRPIEFGVLLLAITALIYYFKDTSISVVTAVFIIIPICLLFNILSQSYQFNVLTKLFPRSTSHEPYLEAIRVLSDIKFSITEHFNDLRTFKKLSPVQFLIQTGIVCMILAFVGTLFSGFTLFIIALYSIILLPGFIYNQHHTLIVSNIAPYVEKLVAIVNDLIKQVSNQLVNKPQAGGINNPAAAAAAAASGSVNNVRNNVDGVANAASQHYSEFRNKKNS</sequence>
<evidence type="ECO:0000256" key="1">
    <source>
        <dbReference type="ARBA" id="ARBA00004477"/>
    </source>
</evidence>
<evidence type="ECO:0000313" key="9">
    <source>
        <dbReference type="Proteomes" id="UP000007797"/>
    </source>
</evidence>
<evidence type="ECO:0000256" key="6">
    <source>
        <dbReference type="SAM" id="Phobius"/>
    </source>
</evidence>
<evidence type="ECO:0000256" key="5">
    <source>
        <dbReference type="ARBA" id="ARBA00023136"/>
    </source>
</evidence>
<feature type="transmembrane region" description="Helical" evidence="6">
    <location>
        <begin position="161"/>
        <end position="179"/>
    </location>
</feature>
<dbReference type="Proteomes" id="UP000007797">
    <property type="component" value="Unassembled WGS sequence"/>
</dbReference>
<accession>F4PJB5</accession>
<evidence type="ECO:0000313" key="8">
    <source>
        <dbReference type="EMBL" id="EGG24401.1"/>
    </source>
</evidence>
<evidence type="ECO:0000259" key="7">
    <source>
        <dbReference type="PROSITE" id="PS50845"/>
    </source>
</evidence>
<keyword evidence="2 6" id="KW-0812">Transmembrane</keyword>
<dbReference type="PANTHER" id="PTHR20952">
    <property type="entry name" value="ADP-RIBOSYLATION-LIKE FACTOR 6-INTERACTING PROTEIN"/>
    <property type="match status" value="1"/>
</dbReference>
<dbReference type="InterPro" id="IPR052114">
    <property type="entry name" value="ER_autophagy_membrane_reg"/>
</dbReference>
<feature type="transmembrane region" description="Helical" evidence="6">
    <location>
        <begin position="138"/>
        <end position="155"/>
    </location>
</feature>
<keyword evidence="9" id="KW-1185">Reference proteome</keyword>
<gene>
    <name evidence="8" type="ORF">DFA_06551</name>
</gene>
<dbReference type="GO" id="GO:0005789">
    <property type="term" value="C:endoplasmic reticulum membrane"/>
    <property type="evidence" value="ECO:0007669"/>
    <property type="project" value="UniProtKB-SubCell"/>
</dbReference>
<dbReference type="InterPro" id="IPR057282">
    <property type="entry name" value="RETREG1-3-like_RHD"/>
</dbReference>
<reference evidence="9" key="1">
    <citation type="journal article" date="2011" name="Genome Res.">
        <title>Phylogeny-wide analysis of social amoeba genomes highlights ancient origins for complex intercellular communication.</title>
        <authorList>
            <person name="Heidel A.J."/>
            <person name="Lawal H.M."/>
            <person name="Felder M."/>
            <person name="Schilde C."/>
            <person name="Helps N.R."/>
            <person name="Tunggal B."/>
            <person name="Rivero F."/>
            <person name="John U."/>
            <person name="Schleicher M."/>
            <person name="Eichinger L."/>
            <person name="Platzer M."/>
            <person name="Noegel A.A."/>
            <person name="Schaap P."/>
            <person name="Gloeckner G."/>
        </authorList>
    </citation>
    <scope>NUCLEOTIDE SEQUENCE [LARGE SCALE GENOMIC DNA]</scope>
    <source>
        <strain evidence="9">SH3</strain>
    </source>
</reference>
<dbReference type="GeneID" id="14875941"/>
<name>F4PJB5_CACFS</name>
<dbReference type="OrthoDB" id="19511at2759"/>
<dbReference type="Pfam" id="PF24456">
    <property type="entry name" value="RHD_RETREG1-3"/>
    <property type="match status" value="1"/>
</dbReference>
<protein>
    <recommendedName>
        <fullName evidence="7">Reticulon domain-containing protein</fullName>
    </recommendedName>
</protein>
<keyword evidence="4 6" id="KW-1133">Transmembrane helix</keyword>
<keyword evidence="5 6" id="KW-0472">Membrane</keyword>
<organism evidence="8 9">
    <name type="scientific">Cavenderia fasciculata</name>
    <name type="common">Slime mold</name>
    <name type="synonym">Dictyostelium fasciculatum</name>
    <dbReference type="NCBI Taxonomy" id="261658"/>
    <lineage>
        <taxon>Eukaryota</taxon>
        <taxon>Amoebozoa</taxon>
        <taxon>Evosea</taxon>
        <taxon>Eumycetozoa</taxon>
        <taxon>Dictyostelia</taxon>
        <taxon>Acytosteliales</taxon>
        <taxon>Cavenderiaceae</taxon>
        <taxon>Cavenderia</taxon>
    </lineage>
</organism>
<dbReference type="PROSITE" id="PS50845">
    <property type="entry name" value="RETICULON"/>
    <property type="match status" value="1"/>
</dbReference>
<dbReference type="KEGG" id="dfa:DFA_06551"/>
<feature type="domain" description="Reticulon" evidence="7">
    <location>
        <begin position="36"/>
        <end position="233"/>
    </location>
</feature>
<proteinExistence type="predicted"/>
<comment type="subcellular location">
    <subcellularLocation>
        <location evidence="1">Endoplasmic reticulum membrane</location>
        <topology evidence="1">Multi-pass membrane protein</topology>
    </subcellularLocation>
</comment>
<dbReference type="AlphaFoldDB" id="F4PJB5"/>
<dbReference type="EMBL" id="GL883007">
    <property type="protein sequence ID" value="EGG24401.1"/>
    <property type="molecule type" value="Genomic_DNA"/>
</dbReference>